<evidence type="ECO:0000313" key="3">
    <source>
        <dbReference type="WBParaSite" id="nRc.2.0.1.t19941-RA"/>
    </source>
</evidence>
<protein>
    <submittedName>
        <fullName evidence="3">Uncharacterized protein</fullName>
    </submittedName>
</protein>
<organism evidence="2 3">
    <name type="scientific">Romanomermis culicivorax</name>
    <name type="common">Nematode worm</name>
    <dbReference type="NCBI Taxonomy" id="13658"/>
    <lineage>
        <taxon>Eukaryota</taxon>
        <taxon>Metazoa</taxon>
        <taxon>Ecdysozoa</taxon>
        <taxon>Nematoda</taxon>
        <taxon>Enoplea</taxon>
        <taxon>Dorylaimia</taxon>
        <taxon>Mermithida</taxon>
        <taxon>Mermithoidea</taxon>
        <taxon>Mermithidae</taxon>
        <taxon>Romanomermis</taxon>
    </lineage>
</organism>
<feature type="region of interest" description="Disordered" evidence="1">
    <location>
        <begin position="1"/>
        <end position="20"/>
    </location>
</feature>
<dbReference type="Proteomes" id="UP000887565">
    <property type="component" value="Unplaced"/>
</dbReference>
<reference evidence="3" key="1">
    <citation type="submission" date="2022-11" db="UniProtKB">
        <authorList>
            <consortium name="WormBaseParasite"/>
        </authorList>
    </citation>
    <scope>IDENTIFICATION</scope>
</reference>
<proteinExistence type="predicted"/>
<evidence type="ECO:0000313" key="2">
    <source>
        <dbReference type="Proteomes" id="UP000887565"/>
    </source>
</evidence>
<evidence type="ECO:0000256" key="1">
    <source>
        <dbReference type="SAM" id="MobiDB-lite"/>
    </source>
</evidence>
<dbReference type="AlphaFoldDB" id="A0A915J0F6"/>
<keyword evidence="2" id="KW-1185">Reference proteome</keyword>
<name>A0A915J0F6_ROMCU</name>
<sequence length="78" mass="9118">MLKETKYQEKGNVNRNEDIKNNRRLSPTVIDIVGDENPRIFPLLNRVFCKAPIDSFESPTVADCRRIVGDKNRKIFHF</sequence>
<accession>A0A915J0F6</accession>
<dbReference type="WBParaSite" id="nRc.2.0.1.t19941-RA">
    <property type="protein sequence ID" value="nRc.2.0.1.t19941-RA"/>
    <property type="gene ID" value="nRc.2.0.1.g19941"/>
</dbReference>